<keyword evidence="8 12" id="KW-0028">Amino-acid biosynthesis</keyword>
<comment type="subcellular location">
    <subcellularLocation>
        <location evidence="2 12 14">Cytoplasm</location>
    </subcellularLocation>
</comment>
<dbReference type="UniPathway" id="UPA00031">
    <property type="reaction ID" value="UER00009"/>
</dbReference>
<accession>A0A1U7M7B1</accession>
<keyword evidence="10 12" id="KW-0413">Isomerase</keyword>
<evidence type="ECO:0000256" key="3">
    <source>
        <dbReference type="ARBA" id="ARBA00005133"/>
    </source>
</evidence>
<dbReference type="CDD" id="cd04732">
    <property type="entry name" value="HisA"/>
    <property type="match status" value="1"/>
</dbReference>
<evidence type="ECO:0000313" key="16">
    <source>
        <dbReference type="Proteomes" id="UP000186112"/>
    </source>
</evidence>
<dbReference type="HAMAP" id="MF_01014">
    <property type="entry name" value="HisA"/>
    <property type="match status" value="1"/>
</dbReference>
<comment type="similarity">
    <text evidence="4 12 13">Belongs to the HisA/HisF family.</text>
</comment>
<dbReference type="AlphaFoldDB" id="A0A1U7M7B1"/>
<evidence type="ECO:0000256" key="7">
    <source>
        <dbReference type="ARBA" id="ARBA00022490"/>
    </source>
</evidence>
<evidence type="ECO:0000256" key="8">
    <source>
        <dbReference type="ARBA" id="ARBA00022605"/>
    </source>
</evidence>
<evidence type="ECO:0000256" key="5">
    <source>
        <dbReference type="ARBA" id="ARBA00012550"/>
    </source>
</evidence>
<dbReference type="RefSeq" id="WP_075725544.1">
    <property type="nucleotide sequence ID" value="NZ_LTDM01000011.1"/>
</dbReference>
<dbReference type="FunFam" id="3.20.20.70:FF:000009">
    <property type="entry name" value="1-(5-phosphoribosyl)-5-[(5-phosphoribosylamino)methylideneamino] imidazole-4-carboxamide isomerase"/>
    <property type="match status" value="1"/>
</dbReference>
<evidence type="ECO:0000256" key="11">
    <source>
        <dbReference type="ARBA" id="ARBA00030547"/>
    </source>
</evidence>
<evidence type="ECO:0000256" key="1">
    <source>
        <dbReference type="ARBA" id="ARBA00000901"/>
    </source>
</evidence>
<evidence type="ECO:0000256" key="6">
    <source>
        <dbReference type="ARBA" id="ARBA00018464"/>
    </source>
</evidence>
<sequence length="236" mass="26082">MVIYPAIDMKDNSCVRLTQGVYEKMTVYEKDPVKVAKRWETMGAEILHLVDLDGAKNGIRVNEPVVKEILKNINIPVQLGGGIRDTQGVKTLLDLGVSQVIIGTVALKNPAWIKEMIQTYGKKIIVSIDAINGLIATDGWQEVSDVKALDYIKQLKSYGLNRIVYTDIEKDGMLIGPNFKIYEELAQNVDIEVIASGGVTTLEDIKKLKVMGLYGAIVGKALYDGKLDLEEVLKCQ</sequence>
<gene>
    <name evidence="12 15" type="primary">hisA</name>
    <name evidence="15" type="ORF">TICRE_08880</name>
</gene>
<dbReference type="EMBL" id="LTDM01000011">
    <property type="protein sequence ID" value="OLS03187.1"/>
    <property type="molecule type" value="Genomic_DNA"/>
</dbReference>
<dbReference type="Pfam" id="PF00977">
    <property type="entry name" value="His_biosynth"/>
    <property type="match status" value="1"/>
</dbReference>
<dbReference type="InterPro" id="IPR023016">
    <property type="entry name" value="HisA/PriA"/>
</dbReference>
<evidence type="ECO:0000256" key="9">
    <source>
        <dbReference type="ARBA" id="ARBA00023102"/>
    </source>
</evidence>
<dbReference type="GO" id="GO:0005737">
    <property type="term" value="C:cytoplasm"/>
    <property type="evidence" value="ECO:0007669"/>
    <property type="project" value="UniProtKB-SubCell"/>
</dbReference>
<keyword evidence="16" id="KW-1185">Reference proteome</keyword>
<comment type="catalytic activity">
    <reaction evidence="1 12 14">
        <text>1-(5-phospho-beta-D-ribosyl)-5-[(5-phospho-beta-D-ribosylamino)methylideneamino]imidazole-4-carboxamide = 5-[(5-phospho-1-deoxy-D-ribulos-1-ylimino)methylamino]-1-(5-phospho-beta-D-ribosyl)imidazole-4-carboxamide</text>
        <dbReference type="Rhea" id="RHEA:15469"/>
        <dbReference type="ChEBI" id="CHEBI:58435"/>
        <dbReference type="ChEBI" id="CHEBI:58525"/>
        <dbReference type="EC" id="5.3.1.16"/>
    </reaction>
</comment>
<dbReference type="Gene3D" id="3.20.20.70">
    <property type="entry name" value="Aldolase class I"/>
    <property type="match status" value="1"/>
</dbReference>
<dbReference type="InterPro" id="IPR006063">
    <property type="entry name" value="HisA_bact_arch"/>
</dbReference>
<evidence type="ECO:0000256" key="14">
    <source>
        <dbReference type="RuleBase" id="RU003658"/>
    </source>
</evidence>
<dbReference type="Proteomes" id="UP000186112">
    <property type="component" value="Unassembled WGS sequence"/>
</dbReference>
<dbReference type="OrthoDB" id="9781704at2"/>
<evidence type="ECO:0000256" key="10">
    <source>
        <dbReference type="ARBA" id="ARBA00023235"/>
    </source>
</evidence>
<comment type="caution">
    <text evidence="15">The sequence shown here is derived from an EMBL/GenBank/DDBJ whole genome shotgun (WGS) entry which is preliminary data.</text>
</comment>
<dbReference type="PANTHER" id="PTHR43090:SF2">
    <property type="entry name" value="1-(5-PHOSPHORIBOSYL)-5-[(5-PHOSPHORIBOSYLAMINO)METHYLIDENEAMINO] IMIDAZOLE-4-CARBOXAMIDE ISOMERASE"/>
    <property type="match status" value="1"/>
</dbReference>
<protein>
    <recommendedName>
        <fullName evidence="6 12">1-(5-phosphoribosyl)-5-[(5-phosphoribosylamino)methylideneamino] imidazole-4-carboxamide isomerase</fullName>
        <ecNumber evidence="5 12">5.3.1.16</ecNumber>
    </recommendedName>
    <alternativeName>
        <fullName evidence="11 12">Phosphoribosylformimino-5-aminoimidazole carboxamide ribotide isomerase</fullName>
    </alternativeName>
</protein>
<dbReference type="NCBIfam" id="NF010112">
    <property type="entry name" value="PRK13585.1"/>
    <property type="match status" value="1"/>
</dbReference>
<keyword evidence="9 12" id="KW-0368">Histidine biosynthesis</keyword>
<evidence type="ECO:0000256" key="12">
    <source>
        <dbReference type="HAMAP-Rule" id="MF_01014"/>
    </source>
</evidence>
<dbReference type="GO" id="GO:0003949">
    <property type="term" value="F:1-(5-phosphoribosyl)-5-[(5-phosphoribosylamino)methylideneamino]imidazole-4-carboxamide isomerase activity"/>
    <property type="evidence" value="ECO:0007669"/>
    <property type="project" value="UniProtKB-UniRule"/>
</dbReference>
<organism evidence="15 16">
    <name type="scientific">Tissierella creatinophila DSM 6911</name>
    <dbReference type="NCBI Taxonomy" id="1123403"/>
    <lineage>
        <taxon>Bacteria</taxon>
        <taxon>Bacillati</taxon>
        <taxon>Bacillota</taxon>
        <taxon>Tissierellia</taxon>
        <taxon>Tissierellales</taxon>
        <taxon>Tissierellaceae</taxon>
        <taxon>Tissierella</taxon>
    </lineage>
</organism>
<proteinExistence type="inferred from homology"/>
<dbReference type="InterPro" id="IPR044524">
    <property type="entry name" value="Isoase_HisA-like"/>
</dbReference>
<dbReference type="NCBIfam" id="TIGR00007">
    <property type="entry name" value="1-(5-phosphoribosyl)-5-[(5-phosphoribosylamino)methylideneamino]imidazole-4-carboxamide isomerase"/>
    <property type="match status" value="1"/>
</dbReference>
<dbReference type="PANTHER" id="PTHR43090">
    <property type="entry name" value="1-(5-PHOSPHORIBOSYL)-5-[(5-PHOSPHORIBOSYLAMINO)METHYLIDENEAMINO] IMIDAZOLE-4-CARBOXAMIDE ISOMERASE"/>
    <property type="match status" value="1"/>
</dbReference>
<evidence type="ECO:0000313" key="15">
    <source>
        <dbReference type="EMBL" id="OLS03187.1"/>
    </source>
</evidence>
<dbReference type="EC" id="5.3.1.16" evidence="5 12"/>
<name>A0A1U7M7B1_TISCR</name>
<dbReference type="GO" id="GO:0000162">
    <property type="term" value="P:L-tryptophan biosynthetic process"/>
    <property type="evidence" value="ECO:0007669"/>
    <property type="project" value="TreeGrafter"/>
</dbReference>
<feature type="active site" description="Proton acceptor" evidence="12">
    <location>
        <position position="8"/>
    </location>
</feature>
<feature type="active site" description="Proton donor" evidence="12">
    <location>
        <position position="129"/>
    </location>
</feature>
<dbReference type="InterPro" id="IPR006062">
    <property type="entry name" value="His_biosynth"/>
</dbReference>
<dbReference type="GO" id="GO:0000105">
    <property type="term" value="P:L-histidine biosynthetic process"/>
    <property type="evidence" value="ECO:0007669"/>
    <property type="project" value="UniProtKB-UniRule"/>
</dbReference>
<comment type="pathway">
    <text evidence="3 12 14">Amino-acid biosynthesis; L-histidine biosynthesis; L-histidine from 5-phospho-alpha-D-ribose 1-diphosphate: step 4/9.</text>
</comment>
<dbReference type="InterPro" id="IPR011060">
    <property type="entry name" value="RibuloseP-bd_barrel"/>
</dbReference>
<keyword evidence="7 12" id="KW-0963">Cytoplasm</keyword>
<evidence type="ECO:0000256" key="13">
    <source>
        <dbReference type="RuleBase" id="RU003657"/>
    </source>
</evidence>
<dbReference type="InterPro" id="IPR013785">
    <property type="entry name" value="Aldolase_TIM"/>
</dbReference>
<evidence type="ECO:0000256" key="2">
    <source>
        <dbReference type="ARBA" id="ARBA00004496"/>
    </source>
</evidence>
<reference evidence="15 16" key="1">
    <citation type="submission" date="2016-02" db="EMBL/GenBank/DDBJ databases">
        <title>Genome sequence of Tissierella creatinophila DSM 6911.</title>
        <authorList>
            <person name="Poehlein A."/>
            <person name="Daniel R."/>
        </authorList>
    </citation>
    <scope>NUCLEOTIDE SEQUENCE [LARGE SCALE GENOMIC DNA]</scope>
    <source>
        <strain evidence="15 16">DSM 6911</strain>
    </source>
</reference>
<dbReference type="SUPFAM" id="SSF51366">
    <property type="entry name" value="Ribulose-phoshate binding barrel"/>
    <property type="match status" value="1"/>
</dbReference>
<evidence type="ECO:0000256" key="4">
    <source>
        <dbReference type="ARBA" id="ARBA00009667"/>
    </source>
</evidence>